<dbReference type="AlphaFoldDB" id="A0AAN7YRB8"/>
<proteinExistence type="predicted"/>
<organism evidence="2 3">
    <name type="scientific">Meristemomyces frigidus</name>
    <dbReference type="NCBI Taxonomy" id="1508187"/>
    <lineage>
        <taxon>Eukaryota</taxon>
        <taxon>Fungi</taxon>
        <taxon>Dikarya</taxon>
        <taxon>Ascomycota</taxon>
        <taxon>Pezizomycotina</taxon>
        <taxon>Dothideomycetes</taxon>
        <taxon>Dothideomycetidae</taxon>
        <taxon>Mycosphaerellales</taxon>
        <taxon>Teratosphaeriaceae</taxon>
        <taxon>Meristemomyces</taxon>
    </lineage>
</organism>
<dbReference type="EMBL" id="JAVRRL010000034">
    <property type="protein sequence ID" value="KAK5112010.1"/>
    <property type="molecule type" value="Genomic_DNA"/>
</dbReference>
<name>A0AAN7YRB8_9PEZI</name>
<feature type="region of interest" description="Disordered" evidence="1">
    <location>
        <begin position="1"/>
        <end position="92"/>
    </location>
</feature>
<evidence type="ECO:0000256" key="1">
    <source>
        <dbReference type="SAM" id="MobiDB-lite"/>
    </source>
</evidence>
<accession>A0AAN7YRB8</accession>
<gene>
    <name evidence="2" type="ORF">LTR62_004544</name>
</gene>
<feature type="region of interest" description="Disordered" evidence="1">
    <location>
        <begin position="220"/>
        <end position="239"/>
    </location>
</feature>
<reference evidence="2" key="1">
    <citation type="submission" date="2023-08" db="EMBL/GenBank/DDBJ databases">
        <title>Black Yeasts Isolated from many extreme environments.</title>
        <authorList>
            <person name="Coleine C."/>
            <person name="Stajich J.E."/>
            <person name="Selbmann L."/>
        </authorList>
    </citation>
    <scope>NUCLEOTIDE SEQUENCE</scope>
    <source>
        <strain evidence="2">CCFEE 5401</strain>
    </source>
</reference>
<dbReference type="Proteomes" id="UP001310890">
    <property type="component" value="Unassembled WGS sequence"/>
</dbReference>
<feature type="compositionally biased region" description="Polar residues" evidence="1">
    <location>
        <begin position="52"/>
        <end position="70"/>
    </location>
</feature>
<comment type="caution">
    <text evidence="2">The sequence shown here is derived from an EMBL/GenBank/DDBJ whole genome shotgun (WGS) entry which is preliminary data.</text>
</comment>
<sequence length="356" mass="40998">MAATSSELKHPPTGPAVWRPRRWQPHRPRGENAQGVCAAESPPYTHFPTWGPQKQRTSGQNNPQPWSNTLKWRRDPNTPVARPVPQKGHRSLPLPHRKKWECIKLFPHAPVPYYGLDVQQHWKEWQAYTRRLIKASADRHSAEEAERHRLEQKYNITFTPPPPLRQPLDGKTFSPSIATPTAQSATNHSLVLARRTIWCPTWQASKPDIALWPSAHELHDQGDDRMSSSNPKNPAAKRDPCVRFLPLPRARAVGGENWQQVRAIDQSDFDDCYRTGFYDPSSVGKGEWESKRTIDWQRVWHRAYPLPMEVEFGFEVDEEVMWVPGDGWVRGGWRWSEDVVRAVGSELLALLDCMEE</sequence>
<evidence type="ECO:0000313" key="3">
    <source>
        <dbReference type="Proteomes" id="UP001310890"/>
    </source>
</evidence>
<protein>
    <submittedName>
        <fullName evidence="2">Uncharacterized protein</fullName>
    </submittedName>
</protein>
<evidence type="ECO:0000313" key="2">
    <source>
        <dbReference type="EMBL" id="KAK5112010.1"/>
    </source>
</evidence>